<sequence>MRVKKVILYLSLIGACFGEENGAYASVGFQYSLMHAVQKNDPFSNQQRIATIINAQNNIAQLKKIENQVKQMPKTFQYINSQLKKPTTPQEQQESLEYIQSLAKNIEKVLVISHSSNPALITELQAISQAKNLQELEPYLSHLPKLEQQFTQAQNAILSNLSNQIAEISNSINAMPTSPSSATISNMFGVSLNVGYKHFFGKTKRHGFRYYLFYDYGYSNPSFIGNGITSLGKMNNNVYGLGIDYLFNFIDNNKTHFTTGFYFGFAISGSSWVGKGASAWISQMDFINNYLPNYSANMHTSYFQIPLEWGIRTNIDRHNGFEIGIKIPLAINSYFESHGKGLNSALFFKRSVVFNVNYVYNF</sequence>
<gene>
    <name evidence="1" type="ordered locus">HCW_06050</name>
</gene>
<reference evidence="2" key="1">
    <citation type="submission" date="2012-04" db="EMBL/GenBank/DDBJ databases">
        <title>Complete genome sequence of Helicobacter cetorum strain MIT 00-7128.</title>
        <authorList>
            <person name="Kersulyte D."/>
            <person name="Berg D.E."/>
        </authorList>
    </citation>
    <scope>NUCLEOTIDE SEQUENCE [LARGE SCALE GENOMIC DNA]</scope>
    <source>
        <strain evidence="2">MIT 00-7128</strain>
    </source>
</reference>
<dbReference type="PRINTS" id="PR01776">
    <property type="entry name" value="HPOMPFAMILY"/>
</dbReference>
<dbReference type="InterPro" id="IPR002718">
    <property type="entry name" value="OMP_Helicobacter"/>
</dbReference>
<dbReference type="PROSITE" id="PS51257">
    <property type="entry name" value="PROKAR_LIPOPROTEIN"/>
    <property type="match status" value="1"/>
</dbReference>
<evidence type="ECO:0008006" key="3">
    <source>
        <dbReference type="Google" id="ProtNLM"/>
    </source>
</evidence>
<dbReference type="Pfam" id="PF01856">
    <property type="entry name" value="HP_OMP"/>
    <property type="match status" value="1"/>
</dbReference>
<dbReference type="PATRIC" id="fig|182217.3.peg.1282"/>
<protein>
    <recommendedName>
        <fullName evidence="3">Outer membrane protein</fullName>
    </recommendedName>
</protein>
<dbReference type="STRING" id="182217.HCW_06050"/>
<name>I0ENF3_HELC0</name>
<proteinExistence type="predicted"/>
<keyword evidence="2" id="KW-1185">Reference proteome</keyword>
<organism evidence="1 2">
    <name type="scientific">Helicobacter cetorum (strain ATCC BAA-429 / MIT 00-7128)</name>
    <dbReference type="NCBI Taxonomy" id="182217"/>
    <lineage>
        <taxon>Bacteria</taxon>
        <taxon>Pseudomonadati</taxon>
        <taxon>Campylobacterota</taxon>
        <taxon>Epsilonproteobacteria</taxon>
        <taxon>Campylobacterales</taxon>
        <taxon>Helicobacteraceae</taxon>
        <taxon>Helicobacter</taxon>
    </lineage>
</organism>
<dbReference type="eggNOG" id="COG3170">
    <property type="taxonomic scope" value="Bacteria"/>
</dbReference>
<dbReference type="KEGG" id="hce:HCW_06050"/>
<accession>I0ENF3</accession>
<dbReference type="AlphaFoldDB" id="I0ENF3"/>
<evidence type="ECO:0000313" key="2">
    <source>
        <dbReference type="Proteomes" id="UP000005010"/>
    </source>
</evidence>
<dbReference type="EMBL" id="CP003479">
    <property type="protein sequence ID" value="AFI04472.1"/>
    <property type="molecule type" value="Genomic_DNA"/>
</dbReference>
<dbReference type="RefSeq" id="WP_014661340.1">
    <property type="nucleotide sequence ID" value="NC_017737.1"/>
</dbReference>
<dbReference type="Proteomes" id="UP000005010">
    <property type="component" value="Chromosome"/>
</dbReference>
<dbReference type="HOGENOM" id="CLU_026212_7_0_7"/>
<evidence type="ECO:0000313" key="1">
    <source>
        <dbReference type="EMBL" id="AFI04472.1"/>
    </source>
</evidence>